<protein>
    <submittedName>
        <fullName evidence="1">Uncharacterized protein</fullName>
    </submittedName>
</protein>
<organism evidence="1 2">
    <name type="scientific">Microdochium bolleyi</name>
    <dbReference type="NCBI Taxonomy" id="196109"/>
    <lineage>
        <taxon>Eukaryota</taxon>
        <taxon>Fungi</taxon>
        <taxon>Dikarya</taxon>
        <taxon>Ascomycota</taxon>
        <taxon>Pezizomycotina</taxon>
        <taxon>Sordariomycetes</taxon>
        <taxon>Xylariomycetidae</taxon>
        <taxon>Xylariales</taxon>
        <taxon>Microdochiaceae</taxon>
        <taxon>Microdochium</taxon>
    </lineage>
</organism>
<dbReference type="OrthoDB" id="10676241at2759"/>
<dbReference type="EMBL" id="KQ964256">
    <property type="protein sequence ID" value="KXJ89216.1"/>
    <property type="molecule type" value="Genomic_DNA"/>
</dbReference>
<dbReference type="Proteomes" id="UP000070501">
    <property type="component" value="Unassembled WGS sequence"/>
</dbReference>
<sequence>MKWLQPREPSVGPYIELLALDGSIRVSSFAMAGLGSVMSRVARQRSSFLPSLGGGVVLWCLEAGGSELGNGRRKLRVGVARCMDAVSISGRITHVAAVHVGHEAHVRSIRREHRGCAGHETVVHHLRMILGVERSVMAVNILWAIILCSILSATHVLDHPRLPASRPTDSVLSVLGIDKLNLVRLFARSTDHVVVGGHLLHSAEVGDDGEQDVSLRIHVFPEEVVLAQVVNREIVVDLSLDQGKDVGAEVVVGNGSLRVHLGIIRHGLWWLDVWQSWIVVPTATVGLRATQRHRVRTATVICAG</sequence>
<accession>A0A136IWQ9</accession>
<keyword evidence="2" id="KW-1185">Reference proteome</keyword>
<evidence type="ECO:0000313" key="1">
    <source>
        <dbReference type="EMBL" id="KXJ89216.1"/>
    </source>
</evidence>
<evidence type="ECO:0000313" key="2">
    <source>
        <dbReference type="Proteomes" id="UP000070501"/>
    </source>
</evidence>
<dbReference type="InParanoid" id="A0A136IWQ9"/>
<proteinExistence type="predicted"/>
<dbReference type="AlphaFoldDB" id="A0A136IWQ9"/>
<gene>
    <name evidence="1" type="ORF">Micbo1qcDRAFT_14960</name>
</gene>
<reference evidence="2" key="1">
    <citation type="submission" date="2016-02" db="EMBL/GenBank/DDBJ databases">
        <title>Draft genome sequence of Microdochium bolleyi, a fungal endophyte of beachgrass.</title>
        <authorList>
            <consortium name="DOE Joint Genome Institute"/>
            <person name="David A.S."/>
            <person name="May G."/>
            <person name="Haridas S."/>
            <person name="Lim J."/>
            <person name="Wang M."/>
            <person name="Labutti K."/>
            <person name="Lipzen A."/>
            <person name="Barry K."/>
            <person name="Grigoriev I.V."/>
        </authorList>
    </citation>
    <scope>NUCLEOTIDE SEQUENCE [LARGE SCALE GENOMIC DNA]</scope>
    <source>
        <strain evidence="2">J235TASD1</strain>
    </source>
</reference>
<name>A0A136IWQ9_9PEZI</name>